<dbReference type="Pfam" id="PF00557">
    <property type="entry name" value="Peptidase_M24"/>
    <property type="match status" value="1"/>
</dbReference>
<dbReference type="PANTHER" id="PTHR46112">
    <property type="entry name" value="AMINOPEPTIDASE"/>
    <property type="match status" value="1"/>
</dbReference>
<reference evidence="4" key="1">
    <citation type="submission" date="2016-10" db="EMBL/GenBank/DDBJ databases">
        <authorList>
            <person name="Varghese N."/>
            <person name="Submissions S."/>
        </authorList>
    </citation>
    <scope>NUCLEOTIDE SEQUENCE [LARGE SCALE GENOMIC DNA]</scope>
    <source>
        <strain evidence="4">DSM 45079</strain>
    </source>
</reference>
<dbReference type="RefSeq" id="WP_046767776.1">
    <property type="nucleotide sequence ID" value="NZ_KQ061223.1"/>
</dbReference>
<proteinExistence type="predicted"/>
<protein>
    <submittedName>
        <fullName evidence="3">Xaa-Pro dipeptidase</fullName>
    </submittedName>
</protein>
<dbReference type="STRING" id="419479.SAMN04488563_1379"/>
<dbReference type="SUPFAM" id="SSF53092">
    <property type="entry name" value="Creatinase/prolidase N-terminal domain"/>
    <property type="match status" value="1"/>
</dbReference>
<evidence type="ECO:0000259" key="1">
    <source>
        <dbReference type="Pfam" id="PF00557"/>
    </source>
</evidence>
<dbReference type="Proteomes" id="UP000182977">
    <property type="component" value="Chromosome I"/>
</dbReference>
<dbReference type="Gene3D" id="3.40.350.10">
    <property type="entry name" value="Creatinase/prolidase N-terminal domain"/>
    <property type="match status" value="1"/>
</dbReference>
<dbReference type="SUPFAM" id="SSF55920">
    <property type="entry name" value="Creatinase/aminopeptidase"/>
    <property type="match status" value="1"/>
</dbReference>
<dbReference type="Pfam" id="PF01321">
    <property type="entry name" value="Creatinase_N"/>
    <property type="match status" value="1"/>
</dbReference>
<dbReference type="PANTHER" id="PTHR46112:SF2">
    <property type="entry name" value="XAA-PRO AMINOPEPTIDASE P-RELATED"/>
    <property type="match status" value="1"/>
</dbReference>
<dbReference type="AlphaFoldDB" id="A0A1H2I1Q0"/>
<feature type="domain" description="Peptidase M24" evidence="1">
    <location>
        <begin position="153"/>
        <end position="370"/>
    </location>
</feature>
<sequence length="391" mass="42547">MTFSQRLPAAFYRDVHARLRARLETAGLDAVVVDDWHDVAYLTGFFHHPNERPAVVWAGRDRVVLLVPELEREHALAQGSAVDELVAFEEFPGVDSPFAALAKAVPPRGVWGHSPALSTGRLAQLETVFADVSWQMSSLVDELRLVKQPEEVELHRQAGRLGDVMLAAGVDLIAAAVASGELPTEAELADHVVRAGARWMYETHSDVVVVPMLTGGLVYGGANSAYPHGLPSSYRLRAGDTFILSLGGAVGGRYAESERTFFLGEPTEQQTAYFAADHRAQEVGTQALRPGARCQDVNRACLDVIRDAGYGEYLRHRQGHGIGLDFHEPPWLSDGDDTELAPGMVVSSEPGIYVPGHAGYRISDTVLVTEQGPERLTAYPRDLDDVVIDLP</sequence>
<evidence type="ECO:0000259" key="2">
    <source>
        <dbReference type="Pfam" id="PF01321"/>
    </source>
</evidence>
<dbReference type="InterPro" id="IPR050659">
    <property type="entry name" value="Peptidase_M24B"/>
</dbReference>
<evidence type="ECO:0000313" key="4">
    <source>
        <dbReference type="Proteomes" id="UP000182977"/>
    </source>
</evidence>
<dbReference type="Gene3D" id="3.90.230.10">
    <property type="entry name" value="Creatinase/methionine aminopeptidase superfamily"/>
    <property type="match status" value="1"/>
</dbReference>
<dbReference type="InterPro" id="IPR000587">
    <property type="entry name" value="Creatinase_N"/>
</dbReference>
<accession>A0A1H2I1Q0</accession>
<keyword evidence="4" id="KW-1185">Reference proteome</keyword>
<name>A0A1H2I1Q0_9ACTN</name>
<dbReference type="InterPro" id="IPR000994">
    <property type="entry name" value="Pept_M24"/>
</dbReference>
<feature type="domain" description="Creatinase N-terminal" evidence="2">
    <location>
        <begin position="17"/>
        <end position="146"/>
    </location>
</feature>
<gene>
    <name evidence="3" type="ORF">SAMN04488563_1379</name>
</gene>
<dbReference type="InterPro" id="IPR036005">
    <property type="entry name" value="Creatinase/aminopeptidase-like"/>
</dbReference>
<organism evidence="3 4">
    <name type="scientific">Jiangella alkaliphila</name>
    <dbReference type="NCBI Taxonomy" id="419479"/>
    <lineage>
        <taxon>Bacteria</taxon>
        <taxon>Bacillati</taxon>
        <taxon>Actinomycetota</taxon>
        <taxon>Actinomycetes</taxon>
        <taxon>Jiangellales</taxon>
        <taxon>Jiangellaceae</taxon>
        <taxon>Jiangella</taxon>
    </lineage>
</organism>
<dbReference type="EMBL" id="LT629791">
    <property type="protein sequence ID" value="SDU37979.1"/>
    <property type="molecule type" value="Genomic_DNA"/>
</dbReference>
<dbReference type="OrthoDB" id="9803194at2"/>
<dbReference type="InterPro" id="IPR029149">
    <property type="entry name" value="Creatin/AminoP/Spt16_N"/>
</dbReference>
<evidence type="ECO:0000313" key="3">
    <source>
        <dbReference type="EMBL" id="SDU37979.1"/>
    </source>
</evidence>